<dbReference type="CDD" id="cd08509">
    <property type="entry name" value="PBP2_TmCBP_oligosaccharides_like"/>
    <property type="match status" value="1"/>
</dbReference>
<dbReference type="Gene3D" id="3.90.76.10">
    <property type="entry name" value="Dipeptide-binding Protein, Domain 1"/>
    <property type="match status" value="1"/>
</dbReference>
<dbReference type="InterPro" id="IPR000914">
    <property type="entry name" value="SBP_5_dom"/>
</dbReference>
<dbReference type="InterPro" id="IPR039424">
    <property type="entry name" value="SBP_5"/>
</dbReference>
<feature type="chain" id="PRO_5046714240" evidence="1">
    <location>
        <begin position="27"/>
        <end position="556"/>
    </location>
</feature>
<evidence type="ECO:0000256" key="1">
    <source>
        <dbReference type="SAM" id="SignalP"/>
    </source>
</evidence>
<name>A0ABW1JEJ2_9ACTN</name>
<dbReference type="Gene3D" id="3.10.105.10">
    <property type="entry name" value="Dipeptide-binding Protein, Domain 3"/>
    <property type="match status" value="1"/>
</dbReference>
<dbReference type="InterPro" id="IPR030678">
    <property type="entry name" value="Peptide/Ni-bd"/>
</dbReference>
<feature type="domain" description="Solute-binding protein family 5" evidence="2">
    <location>
        <begin position="88"/>
        <end position="443"/>
    </location>
</feature>
<organism evidence="3 4">
    <name type="scientific">Angustibacter luteus</name>
    <dbReference type="NCBI Taxonomy" id="658456"/>
    <lineage>
        <taxon>Bacteria</taxon>
        <taxon>Bacillati</taxon>
        <taxon>Actinomycetota</taxon>
        <taxon>Actinomycetes</taxon>
        <taxon>Kineosporiales</taxon>
        <taxon>Kineosporiaceae</taxon>
    </lineage>
</organism>
<dbReference type="Gene3D" id="3.40.190.10">
    <property type="entry name" value="Periplasmic binding protein-like II"/>
    <property type="match status" value="1"/>
</dbReference>
<accession>A0ABW1JEJ2</accession>
<protein>
    <submittedName>
        <fullName evidence="3">ABC transporter substrate-binding protein</fullName>
    </submittedName>
</protein>
<dbReference type="SUPFAM" id="SSF53850">
    <property type="entry name" value="Periplasmic binding protein-like II"/>
    <property type="match status" value="1"/>
</dbReference>
<sequence>MSTRHKSRSTRLTAALAVAALVPAIAACNPDQNAATTSTGGMIANLNGGGFGGGDNPQKNFNPYSPSRLTTDYTYESLFQVNKYNCDVTPWLATKYDYSDPTHLVVTTRPGVKWSDGQAFSAQDVAYTFNLLKQHPEFDMEGVWLTPLKSVEASGDKVTFTFSEPSSPTLVKLANTKIVPQHIWSKVADPVKFTNEQAIGTGPYTVKSFNGQQLLLARNPNYWQADKVKVNQLTFSSNGGGGDTDKLRLARGDYDFNSMFVADIDKTFVSRDPEHNKYWFPAGADISLYMNLTKKPFSDVGFRKGMAYAIDRQEISKKAEYGYVEPASQTGLVLPGQKDWLSPKYTDGEVYPFDTAKAKQAFTDAGYTYNDAGQLLDKSGKPMQFTFKVQAGYLDWVSAAQIIKANLAKAGIKIDVRTAAPTDVENDRAVGNYEMTFGVHGGTCNMYTNFDDPLGSDRSAPIGKKADANFVRWNDAKTDDLLGQLKVATKEADQKQIVQQLQDVFVDQLPTIPLWYGAKWFQYRTKNAENWPNEKDPYAAPDDALLIITKLTPPKG</sequence>
<dbReference type="RefSeq" id="WP_345716225.1">
    <property type="nucleotide sequence ID" value="NZ_BAABFP010000004.1"/>
</dbReference>
<keyword evidence="4" id="KW-1185">Reference proteome</keyword>
<feature type="signal peptide" evidence="1">
    <location>
        <begin position="1"/>
        <end position="26"/>
    </location>
</feature>
<evidence type="ECO:0000259" key="2">
    <source>
        <dbReference type="Pfam" id="PF00496"/>
    </source>
</evidence>
<comment type="caution">
    <text evidence="3">The sequence shown here is derived from an EMBL/GenBank/DDBJ whole genome shotgun (WGS) entry which is preliminary data.</text>
</comment>
<keyword evidence="1" id="KW-0732">Signal</keyword>
<evidence type="ECO:0000313" key="4">
    <source>
        <dbReference type="Proteomes" id="UP001596189"/>
    </source>
</evidence>
<dbReference type="EMBL" id="JBHSRD010000003">
    <property type="protein sequence ID" value="MFC6007425.1"/>
    <property type="molecule type" value="Genomic_DNA"/>
</dbReference>
<gene>
    <name evidence="3" type="ORF">ACFQDO_09820</name>
</gene>
<reference evidence="4" key="1">
    <citation type="journal article" date="2019" name="Int. J. Syst. Evol. Microbiol.">
        <title>The Global Catalogue of Microorganisms (GCM) 10K type strain sequencing project: providing services to taxonomists for standard genome sequencing and annotation.</title>
        <authorList>
            <consortium name="The Broad Institute Genomics Platform"/>
            <consortium name="The Broad Institute Genome Sequencing Center for Infectious Disease"/>
            <person name="Wu L."/>
            <person name="Ma J."/>
        </authorList>
    </citation>
    <scope>NUCLEOTIDE SEQUENCE [LARGE SCALE GENOMIC DNA]</scope>
    <source>
        <strain evidence="4">KACC 14249</strain>
    </source>
</reference>
<dbReference type="PROSITE" id="PS51257">
    <property type="entry name" value="PROKAR_LIPOPROTEIN"/>
    <property type="match status" value="1"/>
</dbReference>
<evidence type="ECO:0000313" key="3">
    <source>
        <dbReference type="EMBL" id="MFC6007425.1"/>
    </source>
</evidence>
<dbReference type="Proteomes" id="UP001596189">
    <property type="component" value="Unassembled WGS sequence"/>
</dbReference>
<dbReference type="PIRSF" id="PIRSF002741">
    <property type="entry name" value="MppA"/>
    <property type="match status" value="1"/>
</dbReference>
<dbReference type="PANTHER" id="PTHR30290">
    <property type="entry name" value="PERIPLASMIC BINDING COMPONENT OF ABC TRANSPORTER"/>
    <property type="match status" value="1"/>
</dbReference>
<dbReference type="Pfam" id="PF00496">
    <property type="entry name" value="SBP_bac_5"/>
    <property type="match status" value="1"/>
</dbReference>
<proteinExistence type="predicted"/>